<gene>
    <name evidence="3" type="ORF">HZY62_01965</name>
    <name evidence="4" type="ORF">LX92_01268</name>
</gene>
<dbReference type="Proteomes" id="UP000245667">
    <property type="component" value="Unassembled WGS sequence"/>
</dbReference>
<proteinExistence type="predicted"/>
<name>A0A316EPG3_9FLAO</name>
<evidence type="ECO:0000313" key="5">
    <source>
        <dbReference type="Proteomes" id="UP000245667"/>
    </source>
</evidence>
<dbReference type="EMBL" id="QGGQ01000002">
    <property type="protein sequence ID" value="PWK24900.1"/>
    <property type="molecule type" value="Genomic_DNA"/>
</dbReference>
<reference evidence="4 5" key="1">
    <citation type="submission" date="2018-05" db="EMBL/GenBank/DDBJ databases">
        <title>Genomic Encyclopedia of Archaeal and Bacterial Type Strains, Phase II (KMG-II): from individual species to whole genera.</title>
        <authorList>
            <person name="Goeker M."/>
        </authorList>
    </citation>
    <scope>NUCLEOTIDE SEQUENCE [LARGE SCALE GENOMIC DNA]</scope>
    <source>
        <strain evidence="4 5">DSM 23514</strain>
    </source>
</reference>
<evidence type="ECO:0000313" key="4">
    <source>
        <dbReference type="EMBL" id="PWK24900.1"/>
    </source>
</evidence>
<dbReference type="NCBIfam" id="TIGR04131">
    <property type="entry name" value="Bac_Flav_CTERM"/>
    <property type="match status" value="1"/>
</dbReference>
<dbReference type="OrthoDB" id="9765926at2"/>
<evidence type="ECO:0000256" key="1">
    <source>
        <dbReference type="SAM" id="SignalP"/>
    </source>
</evidence>
<dbReference type="EMBL" id="JACWLN010000001">
    <property type="protein sequence ID" value="MBD1259338.1"/>
    <property type="molecule type" value="Genomic_DNA"/>
</dbReference>
<dbReference type="SMART" id="SM00089">
    <property type="entry name" value="PKD"/>
    <property type="match status" value="2"/>
</dbReference>
<evidence type="ECO:0000313" key="3">
    <source>
        <dbReference type="EMBL" id="MBD1259338.1"/>
    </source>
</evidence>
<keyword evidence="1" id="KW-0732">Signal</keyword>
<feature type="signal peptide" evidence="1">
    <location>
        <begin position="1"/>
        <end position="24"/>
    </location>
</feature>
<evidence type="ECO:0000259" key="2">
    <source>
        <dbReference type="SMART" id="SM00089"/>
    </source>
</evidence>
<feature type="domain" description="PKD/Chitinase" evidence="2">
    <location>
        <begin position="366"/>
        <end position="439"/>
    </location>
</feature>
<dbReference type="RefSeq" id="WP_109649661.1">
    <property type="nucleotide sequence ID" value="NZ_JACWLN010000001.1"/>
</dbReference>
<dbReference type="AlphaFoldDB" id="A0A316EPG3"/>
<keyword evidence="6" id="KW-1185">Reference proteome</keyword>
<sequence length="602" mass="66036">MKHKGSWFYLAFLFGVSCVFSQVAPDCVNAVPICNNTPVNGGTLDFGVDDFYGAQMTGCLEATTTGAIESNSAWYRFRTGASGQLGFNIGFDTSEDWDFALYKTSDCNALGDPVRCNFFDNKDEDAFIGVGEDPTGDLSNVQYEEWLQVEPGEDYYLLINNFSNSNSGFSIQFSGNIFVTNPYDALDCSIISNLLGPPIAACENDIVTLDATLGTAITYDWYQDNGLGFQPIVGQHNAVLQVSTSGTYRANVGMPDGSTVISDVQVFYSTLPVAFPLTDDASCSGATSYNLSQKDIEVLGTQNPSEFIVSYHDTMADAANGIDVLPKTLAIGSGSRTIYARVTSIDNPKCYDDSQYFQLTNLESPVMDFETEVYLCDQQLSVVIGESLPPDPNYTYLWDSGETTLSLEVSQEGTYTVTATNSIGGLTCSDVRTVEVVKSITPVITDVLIDDLQTNNTVTVLTNVTSDVEFQLDDGDFQASNVFLDVLPGLHRVTVTDRNGCGTLTEQITVVGFPKFFTPNGDGRNDYWQIVGISELENPVVNIYDRFGKLVKQLDETHTGWDGRYNGRPLPSSDYWFELSYIDSSGQRMNAKYVNNHFSIKR</sequence>
<dbReference type="InterPro" id="IPR026341">
    <property type="entry name" value="T9SS_type_B"/>
</dbReference>
<feature type="domain" description="PKD/Chitinase" evidence="2">
    <location>
        <begin position="194"/>
        <end position="267"/>
    </location>
</feature>
<organism evidence="4 5">
    <name type="scientific">Maribacter polysiphoniae</name>
    <dbReference type="NCBI Taxonomy" id="429344"/>
    <lineage>
        <taxon>Bacteria</taxon>
        <taxon>Pseudomonadati</taxon>
        <taxon>Bacteroidota</taxon>
        <taxon>Flavobacteriia</taxon>
        <taxon>Flavobacteriales</taxon>
        <taxon>Flavobacteriaceae</taxon>
        <taxon>Maribacter</taxon>
    </lineage>
</organism>
<protein>
    <submittedName>
        <fullName evidence="4">Gliding motility-associated-like protein</fullName>
    </submittedName>
    <submittedName>
        <fullName evidence="3">T9SS type B sorting domain-containing protein</fullName>
    </submittedName>
</protein>
<dbReference type="CDD" id="cd00146">
    <property type="entry name" value="PKD"/>
    <property type="match status" value="1"/>
</dbReference>
<dbReference type="InterPro" id="IPR035986">
    <property type="entry name" value="PKD_dom_sf"/>
</dbReference>
<dbReference type="PROSITE" id="PS51257">
    <property type="entry name" value="PROKAR_LIPOPROTEIN"/>
    <property type="match status" value="1"/>
</dbReference>
<comment type="caution">
    <text evidence="4">The sequence shown here is derived from an EMBL/GenBank/DDBJ whole genome shotgun (WGS) entry which is preliminary data.</text>
</comment>
<reference evidence="3 6" key="2">
    <citation type="submission" date="2020-07" db="EMBL/GenBank/DDBJ databases">
        <title>The draft genome sequence of Maribacter polysiphoniae KCTC 22021.</title>
        <authorList>
            <person name="Mu L."/>
        </authorList>
    </citation>
    <scope>NUCLEOTIDE SEQUENCE [LARGE SCALE GENOMIC DNA]</scope>
    <source>
        <strain evidence="3 6">KCTC 22021</strain>
    </source>
</reference>
<feature type="chain" id="PRO_5016315558" evidence="1">
    <location>
        <begin position="25"/>
        <end position="602"/>
    </location>
</feature>
<accession>A0A316EPG3</accession>
<dbReference type="SUPFAM" id="SSF49299">
    <property type="entry name" value="PKD domain"/>
    <property type="match status" value="1"/>
</dbReference>
<evidence type="ECO:0000313" key="6">
    <source>
        <dbReference type="Proteomes" id="UP000651837"/>
    </source>
</evidence>
<dbReference type="InterPro" id="IPR022409">
    <property type="entry name" value="PKD/Chitinase_dom"/>
</dbReference>
<dbReference type="Proteomes" id="UP000651837">
    <property type="component" value="Unassembled WGS sequence"/>
</dbReference>
<dbReference type="Pfam" id="PF13585">
    <property type="entry name" value="CHU_C"/>
    <property type="match status" value="1"/>
</dbReference>
<dbReference type="Gene3D" id="2.60.120.380">
    <property type="match status" value="1"/>
</dbReference>